<dbReference type="InterPro" id="IPR047057">
    <property type="entry name" value="MerR_fam"/>
</dbReference>
<dbReference type="PROSITE" id="PS00552">
    <property type="entry name" value="HTH_MERR_1"/>
    <property type="match status" value="1"/>
</dbReference>
<evidence type="ECO:0000313" key="4">
    <source>
        <dbReference type="Proteomes" id="UP000219688"/>
    </source>
</evidence>
<dbReference type="PROSITE" id="PS50937">
    <property type="entry name" value="HTH_MERR_2"/>
    <property type="match status" value="1"/>
</dbReference>
<sequence>MTGGTALVHIGEVAERTGLSHRTIRYYEEMGLVEPAARTEGGFRLYDAAGIERLLLVMPMKPLGFTIEEIRDLLVALDVLTGPESTEDGRAAARAVVDRTRATAQERVAELKAATVRAEAFTSRLGQLRPDAAPLPVQARDGRAGTRT</sequence>
<dbReference type="Pfam" id="PF13411">
    <property type="entry name" value="MerR_1"/>
    <property type="match status" value="1"/>
</dbReference>
<protein>
    <submittedName>
        <fullName evidence="3">Transcriptional regulator, MerR family</fullName>
    </submittedName>
</protein>
<keyword evidence="1" id="KW-0238">DNA-binding</keyword>
<dbReference type="PRINTS" id="PR00040">
    <property type="entry name" value="HTHMERR"/>
</dbReference>
<evidence type="ECO:0000256" key="1">
    <source>
        <dbReference type="ARBA" id="ARBA00023125"/>
    </source>
</evidence>
<dbReference type="SUPFAM" id="SSF46955">
    <property type="entry name" value="Putative DNA-binding domain"/>
    <property type="match status" value="1"/>
</dbReference>
<dbReference type="InterPro" id="IPR009061">
    <property type="entry name" value="DNA-bd_dom_put_sf"/>
</dbReference>
<dbReference type="PANTHER" id="PTHR30204:SF93">
    <property type="entry name" value="HTH MERR-TYPE DOMAIN-CONTAINING PROTEIN"/>
    <property type="match status" value="1"/>
</dbReference>
<dbReference type="SMART" id="SM00422">
    <property type="entry name" value="HTH_MERR"/>
    <property type="match status" value="1"/>
</dbReference>
<gene>
    <name evidence="3" type="ORF">SAMN05421879_11079</name>
</gene>
<feature type="domain" description="HTH merR-type" evidence="2">
    <location>
        <begin position="10"/>
        <end position="76"/>
    </location>
</feature>
<keyword evidence="4" id="KW-1185">Reference proteome</keyword>
<dbReference type="GO" id="GO:0003700">
    <property type="term" value="F:DNA-binding transcription factor activity"/>
    <property type="evidence" value="ECO:0007669"/>
    <property type="project" value="InterPro"/>
</dbReference>
<evidence type="ECO:0000313" key="3">
    <source>
        <dbReference type="EMBL" id="SOC57065.1"/>
    </source>
</evidence>
<organism evidence="3 4">
    <name type="scientific">Ornithinimicrobium cerasi</name>
    <dbReference type="NCBI Taxonomy" id="2248773"/>
    <lineage>
        <taxon>Bacteria</taxon>
        <taxon>Bacillati</taxon>
        <taxon>Actinomycetota</taxon>
        <taxon>Actinomycetes</taxon>
        <taxon>Micrococcales</taxon>
        <taxon>Ornithinimicrobiaceae</taxon>
        <taxon>Ornithinimicrobium</taxon>
    </lineage>
</organism>
<dbReference type="Proteomes" id="UP000219688">
    <property type="component" value="Unassembled WGS sequence"/>
</dbReference>
<dbReference type="Gene3D" id="1.10.1660.10">
    <property type="match status" value="1"/>
</dbReference>
<dbReference type="CDD" id="cd00592">
    <property type="entry name" value="HTH_MerR-like"/>
    <property type="match status" value="1"/>
</dbReference>
<dbReference type="AlphaFoldDB" id="A0A285VSP1"/>
<name>A0A285VSP1_9MICO</name>
<dbReference type="PANTHER" id="PTHR30204">
    <property type="entry name" value="REDOX-CYCLING DRUG-SENSING TRANSCRIPTIONAL ACTIVATOR SOXR"/>
    <property type="match status" value="1"/>
</dbReference>
<dbReference type="InterPro" id="IPR000551">
    <property type="entry name" value="MerR-type_HTH_dom"/>
</dbReference>
<dbReference type="EMBL" id="OBQK01000010">
    <property type="protein sequence ID" value="SOC57065.1"/>
    <property type="molecule type" value="Genomic_DNA"/>
</dbReference>
<reference evidence="4" key="1">
    <citation type="submission" date="2017-08" db="EMBL/GenBank/DDBJ databases">
        <authorList>
            <person name="Varghese N."/>
            <person name="Submissions S."/>
        </authorList>
    </citation>
    <scope>NUCLEOTIDE SEQUENCE [LARGE SCALE GENOMIC DNA]</scope>
    <source>
        <strain evidence="4">USBA17B2</strain>
    </source>
</reference>
<evidence type="ECO:0000259" key="2">
    <source>
        <dbReference type="PROSITE" id="PS50937"/>
    </source>
</evidence>
<dbReference type="RefSeq" id="WP_097188850.1">
    <property type="nucleotide sequence ID" value="NZ_OBQK01000010.1"/>
</dbReference>
<dbReference type="GO" id="GO:0003677">
    <property type="term" value="F:DNA binding"/>
    <property type="evidence" value="ECO:0007669"/>
    <property type="project" value="UniProtKB-KW"/>
</dbReference>
<proteinExistence type="predicted"/>
<accession>A0A285VSP1</accession>